<reference evidence="1 2" key="1">
    <citation type="submission" date="2019-05" db="EMBL/GenBank/DDBJ databases">
        <authorList>
            <consortium name="Science for Life Laboratories"/>
        </authorList>
    </citation>
    <scope>NUCLEOTIDE SEQUENCE [LARGE SCALE GENOMIC DNA]</scope>
    <source>
        <strain evidence="1">Soil9</strain>
    </source>
</reference>
<sequence>MRALIPAAIVSLLVLAPRATPDAPKSNDLGSMLFHLPPAEIEAAKFETWREEAVKKRGVTCTRVEYDKNVFWVVDAHTGIGNAYKKVAVYVPRKDGSFHRGLLVDLQGAASLAVAVDPKTGILELREKANSSVKDEVILSLNLKVAGTGISP</sequence>
<proteinExistence type="predicted"/>
<evidence type="ECO:0000313" key="1">
    <source>
        <dbReference type="EMBL" id="VTR93303.1"/>
    </source>
</evidence>
<dbReference type="KEGG" id="gms:SOIL9_44110"/>
<dbReference type="Proteomes" id="UP000464178">
    <property type="component" value="Chromosome"/>
</dbReference>
<accession>A0A6P2CWM5</accession>
<dbReference type="RefSeq" id="WP_162668052.1">
    <property type="nucleotide sequence ID" value="NZ_LR593886.1"/>
</dbReference>
<name>A0A6P2CWM5_9BACT</name>
<keyword evidence="2" id="KW-1185">Reference proteome</keyword>
<protein>
    <submittedName>
        <fullName evidence="1">Uncharacterized protein</fullName>
    </submittedName>
</protein>
<gene>
    <name evidence="1" type="ORF">SOIL9_44110</name>
</gene>
<dbReference type="AlphaFoldDB" id="A0A6P2CWM5"/>
<organism evidence="1 2">
    <name type="scientific">Gemmata massiliana</name>
    <dbReference type="NCBI Taxonomy" id="1210884"/>
    <lineage>
        <taxon>Bacteria</taxon>
        <taxon>Pseudomonadati</taxon>
        <taxon>Planctomycetota</taxon>
        <taxon>Planctomycetia</taxon>
        <taxon>Gemmatales</taxon>
        <taxon>Gemmataceae</taxon>
        <taxon>Gemmata</taxon>
    </lineage>
</organism>
<dbReference type="EMBL" id="LR593886">
    <property type="protein sequence ID" value="VTR93303.1"/>
    <property type="molecule type" value="Genomic_DNA"/>
</dbReference>
<evidence type="ECO:0000313" key="2">
    <source>
        <dbReference type="Proteomes" id="UP000464178"/>
    </source>
</evidence>